<keyword evidence="1" id="KW-0812">Transmembrane</keyword>
<comment type="caution">
    <text evidence="2">The sequence shown here is derived from an EMBL/GenBank/DDBJ whole genome shotgun (WGS) entry which is preliminary data.</text>
</comment>
<dbReference type="PANTHER" id="PTHR12107">
    <property type="entry name" value="VOLTAGE-DEPENDENT CALCIUM CHANNEL GAMMA SUBUNIT"/>
    <property type="match status" value="1"/>
</dbReference>
<dbReference type="InterPro" id="IPR051072">
    <property type="entry name" value="CACNG_subunit"/>
</dbReference>
<evidence type="ECO:0000256" key="1">
    <source>
        <dbReference type="SAM" id="Phobius"/>
    </source>
</evidence>
<name>A0ABD2NAE2_9CUCU</name>
<sequence length="285" mass="31362">MGLSLGSGLVVFATALSETLSEIREYLEESDAPPKFDYRYGWCFFAGGTAFILTNLAAMFSLSGYLNRFTSMDEMVREMVPGADRKLKEHQRLSSEYLLKHTNVQPRPQYEIEGYRPTKFEMDTCLPKYEAECGPLLNKTPPDICTTNKCVDFDIADVNSSSLVSGVIEYNYSGSNTLAGQTVPITIKNHTAVPPPVTYANLPINKFGTLPHPGTTLHQGFLGVSDMGSSSSNSSSGYCSKSKTLQHQRTARKKCVKIETFQTPETGFSDFGKKSNTMQYSGSAV</sequence>
<evidence type="ECO:0000313" key="2">
    <source>
        <dbReference type="EMBL" id="KAL3275487.1"/>
    </source>
</evidence>
<dbReference type="EMBL" id="JABFTP020000083">
    <property type="protein sequence ID" value="KAL3275487.1"/>
    <property type="molecule type" value="Genomic_DNA"/>
</dbReference>
<gene>
    <name evidence="2" type="ORF">HHI36_020247</name>
</gene>
<organism evidence="2 3">
    <name type="scientific">Cryptolaemus montrouzieri</name>
    <dbReference type="NCBI Taxonomy" id="559131"/>
    <lineage>
        <taxon>Eukaryota</taxon>
        <taxon>Metazoa</taxon>
        <taxon>Ecdysozoa</taxon>
        <taxon>Arthropoda</taxon>
        <taxon>Hexapoda</taxon>
        <taxon>Insecta</taxon>
        <taxon>Pterygota</taxon>
        <taxon>Neoptera</taxon>
        <taxon>Endopterygota</taxon>
        <taxon>Coleoptera</taxon>
        <taxon>Polyphaga</taxon>
        <taxon>Cucujiformia</taxon>
        <taxon>Coccinelloidea</taxon>
        <taxon>Coccinellidae</taxon>
        <taxon>Scymninae</taxon>
        <taxon>Scymnini</taxon>
        <taxon>Cryptolaemus</taxon>
    </lineage>
</organism>
<dbReference type="Gene3D" id="1.20.140.150">
    <property type="match status" value="1"/>
</dbReference>
<accession>A0ABD2NAE2</accession>
<evidence type="ECO:0000313" key="3">
    <source>
        <dbReference type="Proteomes" id="UP001516400"/>
    </source>
</evidence>
<feature type="transmembrane region" description="Helical" evidence="1">
    <location>
        <begin position="41"/>
        <end position="66"/>
    </location>
</feature>
<keyword evidence="1" id="KW-1133">Transmembrane helix</keyword>
<protein>
    <submittedName>
        <fullName evidence="2">Uncharacterized protein</fullName>
    </submittedName>
</protein>
<dbReference type="PANTHER" id="PTHR12107:SF0">
    <property type="entry name" value="STARGAZIN (MAMMALIAN CALCIUM CHANNEL) HOMOLOG"/>
    <property type="match status" value="1"/>
</dbReference>
<dbReference type="Proteomes" id="UP001516400">
    <property type="component" value="Unassembled WGS sequence"/>
</dbReference>
<dbReference type="AlphaFoldDB" id="A0ABD2NAE2"/>
<reference evidence="2 3" key="1">
    <citation type="journal article" date="2021" name="BMC Biol.">
        <title>Horizontally acquired antibacterial genes associated with adaptive radiation of ladybird beetles.</title>
        <authorList>
            <person name="Li H.S."/>
            <person name="Tang X.F."/>
            <person name="Huang Y.H."/>
            <person name="Xu Z.Y."/>
            <person name="Chen M.L."/>
            <person name="Du X.Y."/>
            <person name="Qiu B.Y."/>
            <person name="Chen P.T."/>
            <person name="Zhang W."/>
            <person name="Slipinski A."/>
            <person name="Escalona H.E."/>
            <person name="Waterhouse R.M."/>
            <person name="Zwick A."/>
            <person name="Pang H."/>
        </authorList>
    </citation>
    <scope>NUCLEOTIDE SEQUENCE [LARGE SCALE GENOMIC DNA]</scope>
    <source>
        <strain evidence="2">SYSU2018</strain>
    </source>
</reference>
<proteinExistence type="predicted"/>
<keyword evidence="3" id="KW-1185">Reference proteome</keyword>
<keyword evidence="1" id="KW-0472">Membrane</keyword>